<dbReference type="InterPro" id="IPR044666">
    <property type="entry name" value="Cyclophilin_A-like"/>
</dbReference>
<accession>A0A7K1Y5Q2</accession>
<protein>
    <recommendedName>
        <fullName evidence="4">Peptidyl-prolyl cis-trans isomerase</fullName>
        <shortName evidence="4">PPIase</shortName>
        <ecNumber evidence="4">5.2.1.8</ecNumber>
    </recommendedName>
</protein>
<feature type="chain" id="PRO_5029934239" description="Peptidyl-prolyl cis-trans isomerase" evidence="4">
    <location>
        <begin position="23"/>
        <end position="260"/>
    </location>
</feature>
<comment type="caution">
    <text evidence="6">The sequence shown here is derived from an EMBL/GenBank/DDBJ whole genome shotgun (WGS) entry which is preliminary data.</text>
</comment>
<evidence type="ECO:0000256" key="4">
    <source>
        <dbReference type="RuleBase" id="RU363019"/>
    </source>
</evidence>
<dbReference type="GO" id="GO:0006457">
    <property type="term" value="P:protein folding"/>
    <property type="evidence" value="ECO:0007669"/>
    <property type="project" value="InterPro"/>
</dbReference>
<dbReference type="Pfam" id="PF00160">
    <property type="entry name" value="Pro_isomerase"/>
    <property type="match status" value="1"/>
</dbReference>
<feature type="signal peptide" evidence="4">
    <location>
        <begin position="1"/>
        <end position="22"/>
    </location>
</feature>
<dbReference type="PANTHER" id="PTHR45625:SF4">
    <property type="entry name" value="PEPTIDYLPROLYL ISOMERASE DOMAIN AND WD REPEAT-CONTAINING PROTEIN 1"/>
    <property type="match status" value="1"/>
</dbReference>
<dbReference type="PRINTS" id="PR00153">
    <property type="entry name" value="CSAPPISMRASE"/>
</dbReference>
<keyword evidence="2 4" id="KW-0697">Rotamase</keyword>
<dbReference type="Proteomes" id="UP000466586">
    <property type="component" value="Unassembled WGS sequence"/>
</dbReference>
<reference evidence="6 7" key="1">
    <citation type="submission" date="2019-11" db="EMBL/GenBank/DDBJ databases">
        <title>Pedobacter sp. HMF7647 Genome sequencing and assembly.</title>
        <authorList>
            <person name="Kang H."/>
            <person name="Kim H."/>
            <person name="Joh K."/>
        </authorList>
    </citation>
    <scope>NUCLEOTIDE SEQUENCE [LARGE SCALE GENOMIC DNA]</scope>
    <source>
        <strain evidence="6 7">HMF7647</strain>
    </source>
</reference>
<comment type="function">
    <text evidence="4">PPIases accelerate the folding of proteins. It catalyzes the cis-trans isomerization of proline imidic peptide bonds in oligopeptides.</text>
</comment>
<dbReference type="GO" id="GO:0003755">
    <property type="term" value="F:peptidyl-prolyl cis-trans isomerase activity"/>
    <property type="evidence" value="ECO:0007669"/>
    <property type="project" value="UniProtKB-UniRule"/>
</dbReference>
<dbReference type="CDD" id="cd00317">
    <property type="entry name" value="cyclophilin"/>
    <property type="match status" value="1"/>
</dbReference>
<evidence type="ECO:0000259" key="5">
    <source>
        <dbReference type="PROSITE" id="PS50072"/>
    </source>
</evidence>
<feature type="domain" description="PPIase cyclophilin-type" evidence="5">
    <location>
        <begin position="37"/>
        <end position="233"/>
    </location>
</feature>
<comment type="catalytic activity">
    <reaction evidence="4">
        <text>[protein]-peptidylproline (omega=180) = [protein]-peptidylproline (omega=0)</text>
        <dbReference type="Rhea" id="RHEA:16237"/>
        <dbReference type="Rhea" id="RHEA-COMP:10747"/>
        <dbReference type="Rhea" id="RHEA-COMP:10748"/>
        <dbReference type="ChEBI" id="CHEBI:83833"/>
        <dbReference type="ChEBI" id="CHEBI:83834"/>
        <dbReference type="EC" id="5.2.1.8"/>
    </reaction>
</comment>
<organism evidence="6 7">
    <name type="scientific">Hufsiella arboris</name>
    <dbReference type="NCBI Taxonomy" id="2695275"/>
    <lineage>
        <taxon>Bacteria</taxon>
        <taxon>Pseudomonadati</taxon>
        <taxon>Bacteroidota</taxon>
        <taxon>Sphingobacteriia</taxon>
        <taxon>Sphingobacteriales</taxon>
        <taxon>Sphingobacteriaceae</taxon>
        <taxon>Hufsiella</taxon>
    </lineage>
</organism>
<dbReference type="PROSITE" id="PS00170">
    <property type="entry name" value="CSA_PPIASE_1"/>
    <property type="match status" value="1"/>
</dbReference>
<dbReference type="AlphaFoldDB" id="A0A7K1Y5Q2"/>
<dbReference type="InterPro" id="IPR029000">
    <property type="entry name" value="Cyclophilin-like_dom_sf"/>
</dbReference>
<name>A0A7K1Y5Q2_9SPHI</name>
<dbReference type="Gene3D" id="2.40.100.10">
    <property type="entry name" value="Cyclophilin-like"/>
    <property type="match status" value="1"/>
</dbReference>
<dbReference type="InterPro" id="IPR002130">
    <property type="entry name" value="Cyclophilin-type_PPIase_dom"/>
</dbReference>
<proteinExistence type="inferred from homology"/>
<dbReference type="EMBL" id="WVHT01000001">
    <property type="protein sequence ID" value="MXV49731.1"/>
    <property type="molecule type" value="Genomic_DNA"/>
</dbReference>
<keyword evidence="3 4" id="KW-0413">Isomerase</keyword>
<dbReference type="RefSeq" id="WP_160842901.1">
    <property type="nucleotide sequence ID" value="NZ_WVHT01000001.1"/>
</dbReference>
<evidence type="ECO:0000256" key="2">
    <source>
        <dbReference type="ARBA" id="ARBA00023110"/>
    </source>
</evidence>
<dbReference type="InterPro" id="IPR020892">
    <property type="entry name" value="Cyclophilin-type_PPIase_CS"/>
</dbReference>
<gene>
    <name evidence="6" type="ORF">GS399_02020</name>
</gene>
<evidence type="ECO:0000313" key="7">
    <source>
        <dbReference type="Proteomes" id="UP000466586"/>
    </source>
</evidence>
<evidence type="ECO:0000313" key="6">
    <source>
        <dbReference type="EMBL" id="MXV49731.1"/>
    </source>
</evidence>
<evidence type="ECO:0000256" key="3">
    <source>
        <dbReference type="ARBA" id="ARBA00023235"/>
    </source>
</evidence>
<comment type="similarity">
    <text evidence="1 4">Belongs to the cyclophilin-type PPIase family.</text>
</comment>
<dbReference type="SUPFAM" id="SSF50891">
    <property type="entry name" value="Cyclophilin-like"/>
    <property type="match status" value="1"/>
</dbReference>
<sequence length="260" mass="29455">MIRITKLVLTSFLLFAVVVASAQSQSHQYVRITTSKGECTLLLYNETPLHRDNFLKLSERKSTGIFSFLSKPKPSFYDGTLFHRVIKNFMIQGGDPDSKTAKPKQALGEGGLKYTIPAEFRDSLFHKKGALAAARDDNPGKESSSTQFYIVQGKKYTDEELDRLEQTRLKGRKIPVWQRDVYKTAGGTPWLDQNYTVFGEVVKGIEMVDAIAVVPTDENNRPLQDVKMEVSVLKKKEVKQLEKELVQSSFKKNLIMDSKK</sequence>
<evidence type="ECO:0000256" key="1">
    <source>
        <dbReference type="ARBA" id="ARBA00007365"/>
    </source>
</evidence>
<dbReference type="EC" id="5.2.1.8" evidence="4"/>
<keyword evidence="7" id="KW-1185">Reference proteome</keyword>
<dbReference type="PANTHER" id="PTHR45625">
    <property type="entry name" value="PEPTIDYL-PROLYL CIS-TRANS ISOMERASE-RELATED"/>
    <property type="match status" value="1"/>
</dbReference>
<keyword evidence="4" id="KW-0732">Signal</keyword>
<dbReference type="PROSITE" id="PS50072">
    <property type="entry name" value="CSA_PPIASE_2"/>
    <property type="match status" value="1"/>
</dbReference>